<dbReference type="Pfam" id="PF02518">
    <property type="entry name" value="HATPase_c"/>
    <property type="match status" value="1"/>
</dbReference>
<dbReference type="GO" id="GO:0000155">
    <property type="term" value="F:phosphorelay sensor kinase activity"/>
    <property type="evidence" value="ECO:0007669"/>
    <property type="project" value="InterPro"/>
</dbReference>
<keyword evidence="7" id="KW-1133">Transmembrane helix</keyword>
<protein>
    <recommendedName>
        <fullName evidence="2">histidine kinase</fullName>
        <ecNumber evidence="2">2.7.13.3</ecNumber>
    </recommendedName>
</protein>
<dbReference type="PROSITE" id="PS50109">
    <property type="entry name" value="HIS_KIN"/>
    <property type="match status" value="1"/>
</dbReference>
<dbReference type="GO" id="GO:0005524">
    <property type="term" value="F:ATP binding"/>
    <property type="evidence" value="ECO:0007669"/>
    <property type="project" value="UniProtKB-KW"/>
</dbReference>
<dbReference type="PANTHER" id="PTHR44936">
    <property type="entry name" value="SENSOR PROTEIN CREC"/>
    <property type="match status" value="1"/>
</dbReference>
<proteinExistence type="predicted"/>
<reference evidence="9" key="1">
    <citation type="submission" date="2018-06" db="EMBL/GenBank/DDBJ databases">
        <authorList>
            <person name="Zhirakovskaya E."/>
        </authorList>
    </citation>
    <scope>NUCLEOTIDE SEQUENCE</scope>
</reference>
<dbReference type="SMART" id="SM00387">
    <property type="entry name" value="HATPase_c"/>
    <property type="match status" value="1"/>
</dbReference>
<dbReference type="InterPro" id="IPR003594">
    <property type="entry name" value="HATPase_dom"/>
</dbReference>
<accession>A0A3B0WHC2</accession>
<dbReference type="InterPro" id="IPR050980">
    <property type="entry name" value="2C_sensor_his_kinase"/>
</dbReference>
<keyword evidence="5 9" id="KW-0418">Kinase</keyword>
<dbReference type="EMBL" id="UOFB01000003">
    <property type="protein sequence ID" value="VAW43886.1"/>
    <property type="molecule type" value="Genomic_DNA"/>
</dbReference>
<dbReference type="SUPFAM" id="SSF55874">
    <property type="entry name" value="ATPase domain of HSP90 chaperone/DNA topoisomerase II/histidine kinase"/>
    <property type="match status" value="1"/>
</dbReference>
<feature type="transmembrane region" description="Helical" evidence="7">
    <location>
        <begin position="206"/>
        <end position="228"/>
    </location>
</feature>
<sequence>MALKSLNLRLSIRTRFFVLLLLLTILPFLAYRFAIDLNRIMLTNQAIIQQQTAKNLSLILENRPDLWALQIQAGTPTQLPHLNLSNSVLWVVNAYGKTTYVVGQLPELNQGESVEFFTLVGKTLIKTLATFIPYSLPYPYPQSKTPELNLIQHAFQGKTIQQYRMDDKNRPISLMAATPLRFNNRVIGTLVLEERMETLFSASLNYFYRMVGIGSIIFLIVIIGALIHTASLSNRILRLDNDVKKMFNFKGRLTDLEFPDKMNMYYQDELSDLRHHIHEMLKQLAAYERYLKQLPKTLRHELHNPMNRLAMALSLLENDVQHTQLDYAQHALAQLKLIIAALSEATSIEDSLKRQTPEPFPIGLMLGHYMQNNIDLHPEWNLKYINGLSEEIMVLGDGFMVEQLMDKLISNAKDFSDHQIPITITSELNEQQTVVIQVENSGTLLPEGYDQHIFEGMTSIREFNQDDHAHLGLGLYIAKLITDYHHGQIYAENFYEYHGQPIEGVRFTIELPAFKETSAIS</sequence>
<evidence type="ECO:0000256" key="7">
    <source>
        <dbReference type="SAM" id="Phobius"/>
    </source>
</evidence>
<keyword evidence="7" id="KW-0472">Membrane</keyword>
<dbReference type="InterPro" id="IPR036890">
    <property type="entry name" value="HATPase_C_sf"/>
</dbReference>
<dbReference type="InterPro" id="IPR005467">
    <property type="entry name" value="His_kinase_dom"/>
</dbReference>
<dbReference type="EC" id="2.7.13.3" evidence="2"/>
<evidence type="ECO:0000256" key="5">
    <source>
        <dbReference type="ARBA" id="ARBA00022777"/>
    </source>
</evidence>
<dbReference type="InterPro" id="IPR036097">
    <property type="entry name" value="HisK_dim/P_sf"/>
</dbReference>
<name>A0A3B0WHC2_9ZZZZ</name>
<comment type="catalytic activity">
    <reaction evidence="1">
        <text>ATP + protein L-histidine = ADP + protein N-phospho-L-histidine.</text>
        <dbReference type="EC" id="2.7.13.3"/>
    </reaction>
</comment>
<evidence type="ECO:0000259" key="8">
    <source>
        <dbReference type="PROSITE" id="PS50109"/>
    </source>
</evidence>
<keyword evidence="7" id="KW-0812">Transmembrane</keyword>
<evidence type="ECO:0000256" key="2">
    <source>
        <dbReference type="ARBA" id="ARBA00012438"/>
    </source>
</evidence>
<evidence type="ECO:0000313" key="9">
    <source>
        <dbReference type="EMBL" id="VAW43886.1"/>
    </source>
</evidence>
<dbReference type="SUPFAM" id="SSF47384">
    <property type="entry name" value="Homodimeric domain of signal transducing histidine kinase"/>
    <property type="match status" value="1"/>
</dbReference>
<dbReference type="PANTHER" id="PTHR44936:SF10">
    <property type="entry name" value="SENSOR PROTEIN RSTB"/>
    <property type="match status" value="1"/>
</dbReference>
<dbReference type="AlphaFoldDB" id="A0A3B0WHC2"/>
<organism evidence="9">
    <name type="scientific">hydrothermal vent metagenome</name>
    <dbReference type="NCBI Taxonomy" id="652676"/>
    <lineage>
        <taxon>unclassified sequences</taxon>
        <taxon>metagenomes</taxon>
        <taxon>ecological metagenomes</taxon>
    </lineage>
</organism>
<dbReference type="Gene3D" id="1.10.287.130">
    <property type="match status" value="1"/>
</dbReference>
<keyword evidence="3" id="KW-0808">Transferase</keyword>
<keyword evidence="4" id="KW-0547">Nucleotide-binding</keyword>
<dbReference type="Gene3D" id="3.30.565.10">
    <property type="entry name" value="Histidine kinase-like ATPase, C-terminal domain"/>
    <property type="match status" value="1"/>
</dbReference>
<evidence type="ECO:0000256" key="3">
    <source>
        <dbReference type="ARBA" id="ARBA00022679"/>
    </source>
</evidence>
<evidence type="ECO:0000256" key="6">
    <source>
        <dbReference type="ARBA" id="ARBA00022840"/>
    </source>
</evidence>
<keyword evidence="6" id="KW-0067">ATP-binding</keyword>
<gene>
    <name evidence="9" type="ORF">MNBD_GAMMA04-1819</name>
</gene>
<evidence type="ECO:0000256" key="4">
    <source>
        <dbReference type="ARBA" id="ARBA00022741"/>
    </source>
</evidence>
<feature type="domain" description="Histidine kinase" evidence="8">
    <location>
        <begin position="297"/>
        <end position="515"/>
    </location>
</feature>
<evidence type="ECO:0000256" key="1">
    <source>
        <dbReference type="ARBA" id="ARBA00000085"/>
    </source>
</evidence>